<proteinExistence type="predicted"/>
<dbReference type="AlphaFoldDB" id="A0A447ICY3"/>
<evidence type="ECO:0000256" key="1">
    <source>
        <dbReference type="SAM" id="MobiDB-lite"/>
    </source>
</evidence>
<dbReference type="SMART" id="SM00460">
    <property type="entry name" value="TGc"/>
    <property type="match status" value="1"/>
</dbReference>
<name>A0A447ICY3_9HYPH</name>
<dbReference type="EMBL" id="UZWD01000030">
    <property type="protein sequence ID" value="VDS05330.1"/>
    <property type="molecule type" value="Genomic_DNA"/>
</dbReference>
<dbReference type="PANTHER" id="PTHR33490:SF6">
    <property type="entry name" value="SLL1049 PROTEIN"/>
    <property type="match status" value="1"/>
</dbReference>
<dbReference type="RefSeq" id="WP_126150869.1">
    <property type="nucleotide sequence ID" value="NZ_JBHTMH010000001.1"/>
</dbReference>
<dbReference type="InterPro" id="IPR038765">
    <property type="entry name" value="Papain-like_cys_pep_sf"/>
</dbReference>
<keyword evidence="4" id="KW-1185">Reference proteome</keyword>
<evidence type="ECO:0000313" key="4">
    <source>
        <dbReference type="Proteomes" id="UP000268844"/>
    </source>
</evidence>
<dbReference type="Pfam" id="PF01841">
    <property type="entry name" value="Transglut_core"/>
    <property type="match status" value="1"/>
</dbReference>
<dbReference type="Gene3D" id="3.10.620.30">
    <property type="match status" value="1"/>
</dbReference>
<feature type="region of interest" description="Disordered" evidence="1">
    <location>
        <begin position="140"/>
        <end position="174"/>
    </location>
</feature>
<feature type="domain" description="Transglutaminase-like" evidence="2">
    <location>
        <begin position="179"/>
        <end position="232"/>
    </location>
</feature>
<sequence length="272" mass="28994">MRIEIDHTLNLTLPPGIGQAVLHLLLTPSSGPTQSVDSWSVEVAGIGNAGRFQDAYANQVHLVNQSRPEGDIVLRARGIVTTRDTHGVLGKPSGEPVPALYKRVTPLTKAPVTLYGKFRSAKESRIDMLHALMARVGETLGLPDPETAPTQMQATGEQSQTQSQDADAPAPKPLPSVPDYAHSFIGAARALDIPARYVTGYVLEGEGLEPGLHAWAEAYDEGLGWIGFDPRLQICPVEAHVRLAVGLDADSARPLRTVPVGEISQTVIAKAG</sequence>
<dbReference type="OrthoDB" id="9804023at2"/>
<dbReference type="SUPFAM" id="SSF54001">
    <property type="entry name" value="Cysteine proteinases"/>
    <property type="match status" value="1"/>
</dbReference>
<dbReference type="PANTHER" id="PTHR33490">
    <property type="entry name" value="BLR5614 PROTEIN-RELATED"/>
    <property type="match status" value="1"/>
</dbReference>
<dbReference type="Pfam" id="PF08379">
    <property type="entry name" value="Bact_transglu_N"/>
    <property type="match status" value="1"/>
</dbReference>
<accession>A0A447ICY3</accession>
<protein>
    <submittedName>
        <fullName evidence="3">Transglutaminase-like superfamily protein</fullName>
    </submittedName>
</protein>
<gene>
    <name evidence="3" type="ORF">DEVEQU_02472</name>
</gene>
<dbReference type="InterPro" id="IPR002931">
    <property type="entry name" value="Transglutaminase-like"/>
</dbReference>
<dbReference type="InterPro" id="IPR013589">
    <property type="entry name" value="Bac_transglu_N"/>
</dbReference>
<evidence type="ECO:0000259" key="2">
    <source>
        <dbReference type="SMART" id="SM00460"/>
    </source>
</evidence>
<reference evidence="3 4" key="1">
    <citation type="submission" date="2018-12" db="EMBL/GenBank/DDBJ databases">
        <authorList>
            <person name="Criscuolo A."/>
        </authorList>
    </citation>
    <scope>NUCLEOTIDE SEQUENCE [LARGE SCALE GENOMIC DNA]</scope>
    <source>
        <strain evidence="3">ACIP1116281</strain>
    </source>
</reference>
<dbReference type="Proteomes" id="UP000268844">
    <property type="component" value="Unassembled WGS sequence"/>
</dbReference>
<organism evidence="3 4">
    <name type="scientific">Devosia equisanguinis</name>
    <dbReference type="NCBI Taxonomy" id="2490941"/>
    <lineage>
        <taxon>Bacteria</taxon>
        <taxon>Pseudomonadati</taxon>
        <taxon>Pseudomonadota</taxon>
        <taxon>Alphaproteobacteria</taxon>
        <taxon>Hyphomicrobiales</taxon>
        <taxon>Devosiaceae</taxon>
        <taxon>Devosia</taxon>
    </lineage>
</organism>
<feature type="compositionally biased region" description="Polar residues" evidence="1">
    <location>
        <begin position="148"/>
        <end position="165"/>
    </location>
</feature>
<evidence type="ECO:0000313" key="3">
    <source>
        <dbReference type="EMBL" id="VDS05330.1"/>
    </source>
</evidence>